<reference evidence="2" key="1">
    <citation type="submission" date="2020-04" db="EMBL/GenBank/DDBJ databases">
        <authorList>
            <person name="Chiriac C."/>
            <person name="Salcher M."/>
            <person name="Ghai R."/>
            <person name="Kavagutti S V."/>
        </authorList>
    </citation>
    <scope>NUCLEOTIDE SEQUENCE</scope>
</reference>
<dbReference type="Pfam" id="PF07486">
    <property type="entry name" value="Hydrolase_2"/>
    <property type="match status" value="1"/>
</dbReference>
<organism evidence="2">
    <name type="scientific">uncultured Caudovirales phage</name>
    <dbReference type="NCBI Taxonomy" id="2100421"/>
    <lineage>
        <taxon>Viruses</taxon>
        <taxon>Duplodnaviria</taxon>
        <taxon>Heunggongvirae</taxon>
        <taxon>Uroviricota</taxon>
        <taxon>Caudoviricetes</taxon>
        <taxon>Peduoviridae</taxon>
        <taxon>Maltschvirus</taxon>
        <taxon>Maltschvirus maltsch</taxon>
    </lineage>
</organism>
<dbReference type="InterPro" id="IPR042047">
    <property type="entry name" value="SleB_dom1"/>
</dbReference>
<dbReference type="InterPro" id="IPR011105">
    <property type="entry name" value="Cell_wall_hydrolase_SleB"/>
</dbReference>
<sequence length="138" mass="15659">MITLAAATCLALNIYWEARDQDDDGQRMVADVTLERLLTPGYPDTICGVVYQHRAFSWTEDGKSDKPTDIEAYLRAEIIANETLLEGCSLCSGATHYATLDALPYWASDYDVIGMWGNHIFYTERQPLRHPPKRPENF</sequence>
<proteinExistence type="predicted"/>
<gene>
    <name evidence="2" type="ORF">UFOVP6_50</name>
</gene>
<dbReference type="Gene3D" id="1.10.10.2520">
    <property type="entry name" value="Cell wall hydrolase SleB, domain 1"/>
    <property type="match status" value="1"/>
</dbReference>
<evidence type="ECO:0000259" key="1">
    <source>
        <dbReference type="Pfam" id="PF07486"/>
    </source>
</evidence>
<accession>A0A6J5KLP5</accession>
<dbReference type="EMBL" id="LR796143">
    <property type="protein sequence ID" value="CAB4121240.1"/>
    <property type="molecule type" value="Genomic_DNA"/>
</dbReference>
<dbReference type="GO" id="GO:0016787">
    <property type="term" value="F:hydrolase activity"/>
    <property type="evidence" value="ECO:0007669"/>
    <property type="project" value="InterPro"/>
</dbReference>
<feature type="domain" description="Cell wall hydrolase SleB" evidence="1">
    <location>
        <begin position="21"/>
        <end position="122"/>
    </location>
</feature>
<name>A0A6J5KLP5_9CAUD</name>
<evidence type="ECO:0000313" key="2">
    <source>
        <dbReference type="EMBL" id="CAB4121240.1"/>
    </source>
</evidence>
<protein>
    <submittedName>
        <fullName evidence="2">Spore_SleB, spore cortex-lytic enzyme</fullName>
    </submittedName>
</protein>